<feature type="transmembrane region" description="Helical" evidence="7">
    <location>
        <begin position="192"/>
        <end position="213"/>
    </location>
</feature>
<dbReference type="Pfam" id="PF05227">
    <property type="entry name" value="CHASE3"/>
    <property type="match status" value="1"/>
</dbReference>
<keyword evidence="7" id="KW-0472">Membrane</keyword>
<evidence type="ECO:0000256" key="5">
    <source>
        <dbReference type="ARBA" id="ARBA00022679"/>
    </source>
</evidence>
<evidence type="ECO:0000313" key="11">
    <source>
        <dbReference type="Proteomes" id="UP000199045"/>
    </source>
</evidence>
<comment type="subcellular location">
    <subcellularLocation>
        <location evidence="2">Membrane</location>
    </subcellularLocation>
</comment>
<dbReference type="Gene3D" id="1.10.287.130">
    <property type="match status" value="1"/>
</dbReference>
<feature type="domain" description="Histidine kinase" evidence="8">
    <location>
        <begin position="280"/>
        <end position="489"/>
    </location>
</feature>
<feature type="domain" description="HAMP" evidence="9">
    <location>
        <begin position="213"/>
        <end position="265"/>
    </location>
</feature>
<dbReference type="SUPFAM" id="SSF158472">
    <property type="entry name" value="HAMP domain-like"/>
    <property type="match status" value="1"/>
</dbReference>
<accession>A0A1G7QYR2</accession>
<dbReference type="Pfam" id="PF00672">
    <property type="entry name" value="HAMP"/>
    <property type="match status" value="1"/>
</dbReference>
<reference evidence="11" key="1">
    <citation type="submission" date="2016-10" db="EMBL/GenBank/DDBJ databases">
        <authorList>
            <person name="Varghese N."/>
            <person name="Submissions S."/>
        </authorList>
    </citation>
    <scope>NUCLEOTIDE SEQUENCE [LARGE SCALE GENOMIC DNA]</scope>
    <source>
        <strain evidence="11">DSM 527</strain>
    </source>
</reference>
<evidence type="ECO:0000256" key="2">
    <source>
        <dbReference type="ARBA" id="ARBA00004370"/>
    </source>
</evidence>
<dbReference type="GO" id="GO:0016020">
    <property type="term" value="C:membrane"/>
    <property type="evidence" value="ECO:0007669"/>
    <property type="project" value="UniProtKB-SubCell"/>
</dbReference>
<sequence>MKISHYIFLGFVSILVLFSITTFVNFSLSNAVMENNDYFTRSTNLVRNSSRFQRNLLTMVNGLRGYLLTGEHSFVEAYDTANTENTQILKEMEGLITDPAQSRMLREIKDLNDQWTEEYTDPLKQARMSAGISREHLDTFNRVYKEKFASGHERSIQTALQQQFKAFTTSEYAMRDIRKEELAASVTRTNRLSLLLTSTSIILGLFIIIFVTLKISRRIRVMTDMANNIASGHYDVTIKDLGKDELSSLGNALNHMASELSGNITLLKRSNEELDQFAQIVSHDLKGPLRGISNVVSWIEEDHQQELTPKVAEYMELIKGRVHRAENLIEGLLSYAKADKEEIEKEEVQLNALVKEAVDNLPDTGDVHVEIGDLPVVYAERLWLFQIFSNLISNAIKHNDKPSPSVKVYYKEQPDHYEFFIEDNGNGIEKHYQQRIFIIFQTLKDRDSFESTGVGLAIVKKIIDLKKQQINVISSPGKGSVFSFTWSKE</sequence>
<dbReference type="InterPro" id="IPR003594">
    <property type="entry name" value="HATPase_dom"/>
</dbReference>
<gene>
    <name evidence="10" type="ORF">SAMN04488121_103244</name>
</gene>
<keyword evidence="4" id="KW-0597">Phosphoprotein</keyword>
<keyword evidence="7" id="KW-0812">Transmembrane</keyword>
<dbReference type="SMART" id="SM00387">
    <property type="entry name" value="HATPase_c"/>
    <property type="match status" value="1"/>
</dbReference>
<dbReference type="PROSITE" id="PS50109">
    <property type="entry name" value="HIS_KIN"/>
    <property type="match status" value="1"/>
</dbReference>
<dbReference type="GO" id="GO:0030295">
    <property type="term" value="F:protein kinase activator activity"/>
    <property type="evidence" value="ECO:0007669"/>
    <property type="project" value="TreeGrafter"/>
</dbReference>
<evidence type="ECO:0000259" key="9">
    <source>
        <dbReference type="PROSITE" id="PS50885"/>
    </source>
</evidence>
<dbReference type="Pfam" id="PF02518">
    <property type="entry name" value="HATPase_c"/>
    <property type="match status" value="1"/>
</dbReference>
<evidence type="ECO:0000256" key="6">
    <source>
        <dbReference type="ARBA" id="ARBA00022777"/>
    </source>
</evidence>
<dbReference type="InterPro" id="IPR003661">
    <property type="entry name" value="HisK_dim/P_dom"/>
</dbReference>
<dbReference type="RefSeq" id="WP_089832628.1">
    <property type="nucleotide sequence ID" value="NZ_FNBN01000003.1"/>
</dbReference>
<evidence type="ECO:0000256" key="4">
    <source>
        <dbReference type="ARBA" id="ARBA00022553"/>
    </source>
</evidence>
<evidence type="ECO:0000259" key="8">
    <source>
        <dbReference type="PROSITE" id="PS50109"/>
    </source>
</evidence>
<feature type="transmembrane region" description="Helical" evidence="7">
    <location>
        <begin position="7"/>
        <end position="28"/>
    </location>
</feature>
<organism evidence="10 11">
    <name type="scientific">Chitinophaga filiformis</name>
    <name type="common">Myxococcus filiformis</name>
    <name type="synonym">Flexibacter filiformis</name>
    <dbReference type="NCBI Taxonomy" id="104663"/>
    <lineage>
        <taxon>Bacteria</taxon>
        <taxon>Pseudomonadati</taxon>
        <taxon>Bacteroidota</taxon>
        <taxon>Chitinophagia</taxon>
        <taxon>Chitinophagales</taxon>
        <taxon>Chitinophagaceae</taxon>
        <taxon>Chitinophaga</taxon>
    </lineage>
</organism>
<keyword evidence="7" id="KW-1133">Transmembrane helix</keyword>
<protein>
    <recommendedName>
        <fullName evidence="3">histidine kinase</fullName>
        <ecNumber evidence="3">2.7.13.3</ecNumber>
    </recommendedName>
</protein>
<dbReference type="CDD" id="cd00082">
    <property type="entry name" value="HisKA"/>
    <property type="match status" value="1"/>
</dbReference>
<dbReference type="SMART" id="SM00304">
    <property type="entry name" value="HAMP"/>
    <property type="match status" value="1"/>
</dbReference>
<dbReference type="GO" id="GO:0000156">
    <property type="term" value="F:phosphorelay response regulator activity"/>
    <property type="evidence" value="ECO:0007669"/>
    <property type="project" value="TreeGrafter"/>
</dbReference>
<dbReference type="InterPro" id="IPR004358">
    <property type="entry name" value="Sig_transdc_His_kin-like_C"/>
</dbReference>
<dbReference type="SUPFAM" id="SSF55874">
    <property type="entry name" value="ATPase domain of HSP90 chaperone/DNA topoisomerase II/histidine kinase"/>
    <property type="match status" value="1"/>
</dbReference>
<keyword evidence="6 10" id="KW-0418">Kinase</keyword>
<proteinExistence type="predicted"/>
<dbReference type="GO" id="GO:0000155">
    <property type="term" value="F:phosphorelay sensor kinase activity"/>
    <property type="evidence" value="ECO:0007669"/>
    <property type="project" value="InterPro"/>
</dbReference>
<name>A0A1G7QYR2_CHIFI</name>
<comment type="catalytic activity">
    <reaction evidence="1">
        <text>ATP + protein L-histidine = ADP + protein N-phospho-L-histidine.</text>
        <dbReference type="EC" id="2.7.13.3"/>
    </reaction>
</comment>
<dbReference type="InterPro" id="IPR036097">
    <property type="entry name" value="HisK_dim/P_sf"/>
</dbReference>
<dbReference type="EC" id="2.7.13.3" evidence="3"/>
<dbReference type="STRING" id="104663.SAMN04488121_103244"/>
<dbReference type="PANTHER" id="PTHR42878">
    <property type="entry name" value="TWO-COMPONENT HISTIDINE KINASE"/>
    <property type="match status" value="1"/>
</dbReference>
<dbReference type="GO" id="GO:0007234">
    <property type="term" value="P:osmosensory signaling via phosphorelay pathway"/>
    <property type="evidence" value="ECO:0007669"/>
    <property type="project" value="TreeGrafter"/>
</dbReference>
<dbReference type="Gene3D" id="6.10.340.10">
    <property type="match status" value="1"/>
</dbReference>
<dbReference type="Pfam" id="PF00512">
    <property type="entry name" value="HisKA"/>
    <property type="match status" value="1"/>
</dbReference>
<dbReference type="SMART" id="SM00388">
    <property type="entry name" value="HisKA"/>
    <property type="match status" value="1"/>
</dbReference>
<dbReference type="InterPro" id="IPR003660">
    <property type="entry name" value="HAMP_dom"/>
</dbReference>
<evidence type="ECO:0000256" key="7">
    <source>
        <dbReference type="SAM" id="Phobius"/>
    </source>
</evidence>
<evidence type="ECO:0000256" key="1">
    <source>
        <dbReference type="ARBA" id="ARBA00000085"/>
    </source>
</evidence>
<dbReference type="AlphaFoldDB" id="A0A1G7QYR2"/>
<dbReference type="Proteomes" id="UP000199045">
    <property type="component" value="Unassembled WGS sequence"/>
</dbReference>
<dbReference type="PROSITE" id="PS50885">
    <property type="entry name" value="HAMP"/>
    <property type="match status" value="1"/>
</dbReference>
<dbReference type="InterPro" id="IPR050351">
    <property type="entry name" value="BphY/WalK/GraS-like"/>
</dbReference>
<keyword evidence="5" id="KW-0808">Transferase</keyword>
<dbReference type="PANTHER" id="PTHR42878:SF15">
    <property type="entry name" value="BACTERIOPHYTOCHROME"/>
    <property type="match status" value="1"/>
</dbReference>
<dbReference type="CDD" id="cd06225">
    <property type="entry name" value="HAMP"/>
    <property type="match status" value="1"/>
</dbReference>
<dbReference type="Gene3D" id="3.30.565.10">
    <property type="entry name" value="Histidine kinase-like ATPase, C-terminal domain"/>
    <property type="match status" value="1"/>
</dbReference>
<dbReference type="EMBL" id="FNBN01000003">
    <property type="protein sequence ID" value="SDG03637.1"/>
    <property type="molecule type" value="Genomic_DNA"/>
</dbReference>
<dbReference type="InterPro" id="IPR036890">
    <property type="entry name" value="HATPase_C_sf"/>
</dbReference>
<dbReference type="InterPro" id="IPR005467">
    <property type="entry name" value="His_kinase_dom"/>
</dbReference>
<evidence type="ECO:0000313" key="10">
    <source>
        <dbReference type="EMBL" id="SDG03637.1"/>
    </source>
</evidence>
<evidence type="ECO:0000256" key="3">
    <source>
        <dbReference type="ARBA" id="ARBA00012438"/>
    </source>
</evidence>
<dbReference type="InterPro" id="IPR007891">
    <property type="entry name" value="CHASE3"/>
</dbReference>
<dbReference type="SUPFAM" id="SSF47384">
    <property type="entry name" value="Homodimeric domain of signal transducing histidine kinase"/>
    <property type="match status" value="1"/>
</dbReference>
<dbReference type="PRINTS" id="PR00344">
    <property type="entry name" value="BCTRLSENSOR"/>
</dbReference>
<dbReference type="OrthoDB" id="9766459at2"/>